<reference evidence="1 2" key="1">
    <citation type="submission" date="2019-04" db="EMBL/GenBank/DDBJ databases">
        <title>Fungal friends and foes A comparative genomics study of 23 Aspergillus species from section Flavi.</title>
        <authorList>
            <consortium name="DOE Joint Genome Institute"/>
            <person name="Kjaerbolling I."/>
            <person name="Vesth T.C."/>
            <person name="Frisvad J.C."/>
            <person name="Nybo J.L."/>
            <person name="Theobald S."/>
            <person name="Kildgaard S."/>
            <person name="Petersen T.I."/>
            <person name="Kuo A."/>
            <person name="Sato A."/>
            <person name="Lyhne E.K."/>
            <person name="Kogle M.E."/>
            <person name="Wiebenga A."/>
            <person name="Kun R.S."/>
            <person name="Lubbers R.J."/>
            <person name="Makela M.R."/>
            <person name="Barry K."/>
            <person name="Chovatia M."/>
            <person name="Clum A."/>
            <person name="Daum C."/>
            <person name="Haridas S."/>
            <person name="He G."/>
            <person name="LaButti K."/>
            <person name="Lipzen A."/>
            <person name="Mondo S."/>
            <person name="Pangilinan J."/>
            <person name="Riley R."/>
            <person name="Salamov A."/>
            <person name="Simmons B.A."/>
            <person name="Magnuson J.K."/>
            <person name="Henrissat B."/>
            <person name="Mortensen U.H."/>
            <person name="Larsen T.O."/>
            <person name="De vries R.P."/>
            <person name="Grigoriev I.V."/>
            <person name="Machida M."/>
            <person name="Baker S.E."/>
            <person name="Andersen M.R."/>
        </authorList>
    </citation>
    <scope>NUCLEOTIDE SEQUENCE [LARGE SCALE GENOMIC DNA]</scope>
    <source>
        <strain evidence="1 2">CBS 117635</strain>
    </source>
</reference>
<dbReference type="EMBL" id="ML732928">
    <property type="protein sequence ID" value="KAB8266906.1"/>
    <property type="molecule type" value="Genomic_DNA"/>
</dbReference>
<name>A0A5N6IKI4_9EURO</name>
<gene>
    <name evidence="1" type="ORF">BDV30DRAFT_221098</name>
</gene>
<organism evidence="1 2">
    <name type="scientific">Aspergillus minisclerotigenes</name>
    <dbReference type="NCBI Taxonomy" id="656917"/>
    <lineage>
        <taxon>Eukaryota</taxon>
        <taxon>Fungi</taxon>
        <taxon>Dikarya</taxon>
        <taxon>Ascomycota</taxon>
        <taxon>Pezizomycotina</taxon>
        <taxon>Eurotiomycetes</taxon>
        <taxon>Eurotiomycetidae</taxon>
        <taxon>Eurotiales</taxon>
        <taxon>Aspergillaceae</taxon>
        <taxon>Aspergillus</taxon>
        <taxon>Aspergillus subgen. Circumdati</taxon>
    </lineage>
</organism>
<evidence type="ECO:0000313" key="2">
    <source>
        <dbReference type="Proteomes" id="UP000326289"/>
    </source>
</evidence>
<protein>
    <submittedName>
        <fullName evidence="1">Uncharacterized protein</fullName>
    </submittedName>
</protein>
<dbReference type="AlphaFoldDB" id="A0A5N6IKI4"/>
<proteinExistence type="predicted"/>
<accession>A0A5N6IKI4</accession>
<dbReference type="Proteomes" id="UP000326289">
    <property type="component" value="Unassembled WGS sequence"/>
</dbReference>
<sequence>MHSGWGVKSQIGLHESTLCYFFILFSYNSFFIIPHFLLRSVLVPLLNVLRISYSFFLDGGQKRRK</sequence>
<keyword evidence="2" id="KW-1185">Reference proteome</keyword>
<evidence type="ECO:0000313" key="1">
    <source>
        <dbReference type="EMBL" id="KAB8266906.1"/>
    </source>
</evidence>